<gene>
    <name evidence="2" type="ORF">MIN45_P0377</name>
</gene>
<evidence type="ECO:0000313" key="2">
    <source>
        <dbReference type="EMBL" id="BCX88010.1"/>
    </source>
</evidence>
<feature type="transmembrane region" description="Helical" evidence="1">
    <location>
        <begin position="101"/>
        <end position="123"/>
    </location>
</feature>
<keyword evidence="1" id="KW-0812">Transmembrane</keyword>
<evidence type="ECO:0008006" key="4">
    <source>
        <dbReference type="Google" id="ProtNLM"/>
    </source>
</evidence>
<dbReference type="Proteomes" id="UP001321450">
    <property type="component" value="Chromosome"/>
</dbReference>
<keyword evidence="1" id="KW-1133">Transmembrane helix</keyword>
<protein>
    <recommendedName>
        <fullName evidence="4">DUF2232 domain-containing protein</fullName>
    </recommendedName>
</protein>
<dbReference type="Pfam" id="PF09991">
    <property type="entry name" value="DUF2232"/>
    <property type="match status" value="1"/>
</dbReference>
<dbReference type="AlphaFoldDB" id="A0AAU9BWM0"/>
<feature type="transmembrane region" description="Helical" evidence="1">
    <location>
        <begin position="204"/>
        <end position="222"/>
    </location>
</feature>
<accession>A0AAU9BWM0</accession>
<organism evidence="2 3">
    <name type="scientific">Methylomarinovum tepidoasis</name>
    <dbReference type="NCBI Taxonomy" id="2840183"/>
    <lineage>
        <taxon>Bacteria</taxon>
        <taxon>Pseudomonadati</taxon>
        <taxon>Pseudomonadota</taxon>
        <taxon>Gammaproteobacteria</taxon>
        <taxon>Methylococcales</taxon>
        <taxon>Methylothermaceae</taxon>
        <taxon>Methylomarinovum</taxon>
    </lineage>
</organism>
<dbReference type="RefSeq" id="WP_286293047.1">
    <property type="nucleotide sequence ID" value="NZ_AP024718.1"/>
</dbReference>
<keyword evidence="1" id="KW-0472">Membrane</keyword>
<feature type="transmembrane region" description="Helical" evidence="1">
    <location>
        <begin position="162"/>
        <end position="184"/>
    </location>
</feature>
<dbReference type="InterPro" id="IPR018710">
    <property type="entry name" value="DUF2232"/>
</dbReference>
<dbReference type="KEGG" id="meiy:MIN45_P0377"/>
<name>A0AAU9BWM0_9GAMM</name>
<proteinExistence type="predicted"/>
<feature type="transmembrane region" description="Helical" evidence="1">
    <location>
        <begin position="229"/>
        <end position="255"/>
    </location>
</feature>
<keyword evidence="3" id="KW-1185">Reference proteome</keyword>
<feature type="transmembrane region" description="Helical" evidence="1">
    <location>
        <begin position="261"/>
        <end position="284"/>
    </location>
</feature>
<reference evidence="3" key="1">
    <citation type="journal article" date="2024" name="Int. J. Syst. Evol. Microbiol.">
        <title>Methylomarinovum tepidoasis sp. nov., a moderately thermophilic methanotroph of the family Methylothermaceae isolated from a deep-sea hydrothermal field.</title>
        <authorList>
            <person name="Hirayama H."/>
            <person name="Takaki Y."/>
            <person name="Abe M."/>
            <person name="Miyazaki M."/>
            <person name="Uematsu K."/>
            <person name="Matsui Y."/>
            <person name="Takai K."/>
        </authorList>
    </citation>
    <scope>NUCLEOTIDE SEQUENCE [LARGE SCALE GENOMIC DNA]</scope>
    <source>
        <strain evidence="3">IN45</strain>
    </source>
</reference>
<feature type="transmembrane region" description="Helical" evidence="1">
    <location>
        <begin position="52"/>
        <end position="71"/>
    </location>
</feature>
<dbReference type="EMBL" id="AP024718">
    <property type="protein sequence ID" value="BCX88010.1"/>
    <property type="molecule type" value="Genomic_DNA"/>
</dbReference>
<sequence>MRFLASFIMQGRMQAIAVAATALMLSLLFPPLSLLAAAVVALVTLRLGWREGLNTLLAAGLAAGLLGAIVLGNFIFPAAYGLLLWLPVWGTALFLRLSRDLGLTLALLTVIGMAGVILVYAVVSDPADFWYQRLQAVFGPVWRQAGVDTALWQPQLVTMTRYMTGIMAAGMVSSLALSLIWGRWWQALLYNPGGFRREFLTLRLRPSLAWFTLALVVLGTFADGKLHEVLVNVGIVLFVLYVFAGVAVLHAILAARNMRGWLYGLYILMALVPHVFLPLALVGLSDAWFDWRSRFLPAE</sequence>
<evidence type="ECO:0000256" key="1">
    <source>
        <dbReference type="SAM" id="Phobius"/>
    </source>
</evidence>
<evidence type="ECO:0000313" key="3">
    <source>
        <dbReference type="Proteomes" id="UP001321450"/>
    </source>
</evidence>